<sequence>MQQAVIVVKQRGGDAAFAGRILLLSEHGVEPADGIRFQPAHGAAFVQYEDQFRQFLFHDAILLVFVKQG</sequence>
<comment type="caution">
    <text evidence="1">The sequence shown here is derived from an EMBL/GenBank/DDBJ whole genome shotgun (WGS) entry which is preliminary data.</text>
</comment>
<dbReference type="AlphaFoldDB" id="A0A645E233"/>
<gene>
    <name evidence="1" type="ORF">SDC9_142892</name>
</gene>
<dbReference type="EMBL" id="VSSQ01042192">
    <property type="protein sequence ID" value="MPM95737.1"/>
    <property type="molecule type" value="Genomic_DNA"/>
</dbReference>
<reference evidence="1" key="1">
    <citation type="submission" date="2019-08" db="EMBL/GenBank/DDBJ databases">
        <authorList>
            <person name="Kucharzyk K."/>
            <person name="Murdoch R.W."/>
            <person name="Higgins S."/>
            <person name="Loffler F."/>
        </authorList>
    </citation>
    <scope>NUCLEOTIDE SEQUENCE</scope>
</reference>
<organism evidence="1">
    <name type="scientific">bioreactor metagenome</name>
    <dbReference type="NCBI Taxonomy" id="1076179"/>
    <lineage>
        <taxon>unclassified sequences</taxon>
        <taxon>metagenomes</taxon>
        <taxon>ecological metagenomes</taxon>
    </lineage>
</organism>
<proteinExistence type="predicted"/>
<protein>
    <submittedName>
        <fullName evidence="1">Uncharacterized protein</fullName>
    </submittedName>
</protein>
<name>A0A645E233_9ZZZZ</name>
<accession>A0A645E233</accession>
<evidence type="ECO:0000313" key="1">
    <source>
        <dbReference type="EMBL" id="MPM95737.1"/>
    </source>
</evidence>